<sequence>MESQMDWLSNDVCEGFANVGISCSNTDPVSSFKSDRYQNFGCENKPYPSMSYPEHSRGAIPNRLGPDVLLQNGHVSQSQTSDVFGPNGIDHGGCNTKISHKSNRFSVSNGNPGIDENMRFPEQNFRNDDFFEDWNIGSDAQKFCPDIKSSIDHGSDGVNLADSSSMDDINYQEGMAFKKRDQKRRPKPKDGTVLICQICGDRALGYNFDAITCESCKAFFRRNALKTKVFTCSFEGSCKLDPHTRKFCSGCRLKKCMDVGMKKEWILSDDQLAKRRKKSTRSSSGDEMKFHSPSSQTTLTSPPQVSPSGVHGAYRPPHKMDMYSPTGSSSEGEVNSTNYMSDSTENSNISSPLTSSYLTLSPSVVKTELNEDNYSRPIPPDVALEILQLEKDYNSVFDSGYTDDQSRRFTEKPHNANDLFNMTDIFIRRLIKFAKHIPEFKALKQEDQIHLLKGGIMEIMVLRSAMGFDPQNLKWKVREQQAKESGEIKLDPSIIKEHLGSSMYTDHIQFVKGLHQLTRSDRTVMTLMFVIEIFSPDRANLKNTESVKQTQDKFTRWLQLYLESTMPIVEAERLYPELLKKMLEVRSIGDASAKLASNLDISKLEPLLIEVFNLQK</sequence>
<dbReference type="PROSITE" id="PS51030">
    <property type="entry name" value="NUCLEAR_REC_DBD_2"/>
    <property type="match status" value="1"/>
</dbReference>
<feature type="compositionally biased region" description="Low complexity" evidence="10">
    <location>
        <begin position="292"/>
        <end position="308"/>
    </location>
</feature>
<evidence type="ECO:0000256" key="8">
    <source>
        <dbReference type="ARBA" id="ARBA00023242"/>
    </source>
</evidence>
<gene>
    <name evidence="13" type="ORF">DPMN_165697</name>
</gene>
<comment type="similarity">
    <text evidence="9">Belongs to the nuclear hormone receptor family.</text>
</comment>
<dbReference type="GO" id="GO:0000122">
    <property type="term" value="P:negative regulation of transcription by RNA polymerase II"/>
    <property type="evidence" value="ECO:0007669"/>
    <property type="project" value="TreeGrafter"/>
</dbReference>
<comment type="subcellular location">
    <subcellularLocation>
        <location evidence="9">Nucleus</location>
    </subcellularLocation>
</comment>
<feature type="domain" description="NR LBD" evidence="12">
    <location>
        <begin position="378"/>
        <end position="616"/>
    </location>
</feature>
<evidence type="ECO:0000256" key="7">
    <source>
        <dbReference type="ARBA" id="ARBA00023170"/>
    </source>
</evidence>
<name>A0A9D4F059_DREPO</name>
<organism evidence="13 14">
    <name type="scientific">Dreissena polymorpha</name>
    <name type="common">Zebra mussel</name>
    <name type="synonym">Mytilus polymorpha</name>
    <dbReference type="NCBI Taxonomy" id="45954"/>
    <lineage>
        <taxon>Eukaryota</taxon>
        <taxon>Metazoa</taxon>
        <taxon>Spiralia</taxon>
        <taxon>Lophotrochozoa</taxon>
        <taxon>Mollusca</taxon>
        <taxon>Bivalvia</taxon>
        <taxon>Autobranchia</taxon>
        <taxon>Heteroconchia</taxon>
        <taxon>Euheterodonta</taxon>
        <taxon>Imparidentia</taxon>
        <taxon>Neoheterodontei</taxon>
        <taxon>Myida</taxon>
        <taxon>Dreissenoidea</taxon>
        <taxon>Dreissenidae</taxon>
        <taxon>Dreissena</taxon>
    </lineage>
</organism>
<keyword evidence="4 9" id="KW-0805">Transcription regulation</keyword>
<evidence type="ECO:0000313" key="14">
    <source>
        <dbReference type="Proteomes" id="UP000828390"/>
    </source>
</evidence>
<dbReference type="SMART" id="SM00430">
    <property type="entry name" value="HOLI"/>
    <property type="match status" value="1"/>
</dbReference>
<dbReference type="InterPro" id="IPR050234">
    <property type="entry name" value="Nuclear_hormone_rcpt_NR1"/>
</dbReference>
<comment type="caution">
    <text evidence="13">The sequence shown here is derived from an EMBL/GenBank/DDBJ whole genome shotgun (WGS) entry which is preliminary data.</text>
</comment>
<evidence type="ECO:0000256" key="5">
    <source>
        <dbReference type="ARBA" id="ARBA00023125"/>
    </source>
</evidence>
<evidence type="ECO:0000256" key="10">
    <source>
        <dbReference type="SAM" id="MobiDB-lite"/>
    </source>
</evidence>
<keyword evidence="7 9" id="KW-0675">Receptor</keyword>
<dbReference type="InterPro" id="IPR001723">
    <property type="entry name" value="Nuclear_hrmn_rcpt"/>
</dbReference>
<keyword evidence="3 9" id="KW-0862">Zinc</keyword>
<keyword evidence="1 9" id="KW-0479">Metal-binding</keyword>
<evidence type="ECO:0000256" key="6">
    <source>
        <dbReference type="ARBA" id="ARBA00023163"/>
    </source>
</evidence>
<dbReference type="Pfam" id="PF00104">
    <property type="entry name" value="Hormone_recep"/>
    <property type="match status" value="1"/>
</dbReference>
<keyword evidence="6 9" id="KW-0804">Transcription</keyword>
<dbReference type="InterPro" id="IPR001628">
    <property type="entry name" value="Znf_hrmn_rcpt"/>
</dbReference>
<dbReference type="InterPro" id="IPR035500">
    <property type="entry name" value="NHR-like_dom_sf"/>
</dbReference>
<dbReference type="PRINTS" id="PR00047">
    <property type="entry name" value="STROIDFINGER"/>
</dbReference>
<feature type="region of interest" description="Disordered" evidence="10">
    <location>
        <begin position="100"/>
        <end position="120"/>
    </location>
</feature>
<dbReference type="Gene3D" id="3.30.50.10">
    <property type="entry name" value="Erythroid Transcription Factor GATA-1, subunit A"/>
    <property type="match status" value="1"/>
</dbReference>
<dbReference type="PRINTS" id="PR00398">
    <property type="entry name" value="STRDHORMONER"/>
</dbReference>
<feature type="region of interest" description="Disordered" evidence="10">
    <location>
        <begin position="271"/>
        <end position="353"/>
    </location>
</feature>
<dbReference type="InterPro" id="IPR013088">
    <property type="entry name" value="Znf_NHR/GATA"/>
</dbReference>
<dbReference type="GO" id="GO:0005634">
    <property type="term" value="C:nucleus"/>
    <property type="evidence" value="ECO:0007669"/>
    <property type="project" value="UniProtKB-SubCell"/>
</dbReference>
<evidence type="ECO:0000259" key="11">
    <source>
        <dbReference type="PROSITE" id="PS51030"/>
    </source>
</evidence>
<dbReference type="PROSITE" id="PS00031">
    <property type="entry name" value="NUCLEAR_REC_DBD_1"/>
    <property type="match status" value="1"/>
</dbReference>
<keyword evidence="5 9" id="KW-0238">DNA-binding</keyword>
<protein>
    <submittedName>
        <fullName evidence="13">Uncharacterized protein</fullName>
    </submittedName>
</protein>
<evidence type="ECO:0000256" key="3">
    <source>
        <dbReference type="ARBA" id="ARBA00022833"/>
    </source>
</evidence>
<keyword evidence="2 9" id="KW-0863">Zinc-finger</keyword>
<dbReference type="EMBL" id="JAIWYP010000008">
    <property type="protein sequence ID" value="KAH3787571.1"/>
    <property type="molecule type" value="Genomic_DNA"/>
</dbReference>
<evidence type="ECO:0000256" key="2">
    <source>
        <dbReference type="ARBA" id="ARBA00022771"/>
    </source>
</evidence>
<dbReference type="GO" id="GO:0000978">
    <property type="term" value="F:RNA polymerase II cis-regulatory region sequence-specific DNA binding"/>
    <property type="evidence" value="ECO:0007669"/>
    <property type="project" value="TreeGrafter"/>
</dbReference>
<dbReference type="PANTHER" id="PTHR24082">
    <property type="entry name" value="NUCLEAR HORMONE RECEPTOR"/>
    <property type="match status" value="1"/>
</dbReference>
<evidence type="ECO:0000256" key="4">
    <source>
        <dbReference type="ARBA" id="ARBA00023015"/>
    </source>
</evidence>
<dbReference type="PANTHER" id="PTHR24082:SF283">
    <property type="entry name" value="NUCLEAR HORMONE RECEPTOR HR96"/>
    <property type="match status" value="1"/>
</dbReference>
<feature type="domain" description="Nuclear receptor" evidence="11">
    <location>
        <begin position="193"/>
        <end position="268"/>
    </location>
</feature>
<evidence type="ECO:0000256" key="1">
    <source>
        <dbReference type="ARBA" id="ARBA00022723"/>
    </source>
</evidence>
<reference evidence="13" key="2">
    <citation type="submission" date="2020-11" db="EMBL/GenBank/DDBJ databases">
        <authorList>
            <person name="McCartney M.A."/>
            <person name="Auch B."/>
            <person name="Kono T."/>
            <person name="Mallez S."/>
            <person name="Becker A."/>
            <person name="Gohl D.M."/>
            <person name="Silverstein K.A.T."/>
            <person name="Koren S."/>
            <person name="Bechman K.B."/>
            <person name="Herman A."/>
            <person name="Abrahante J.E."/>
            <person name="Garbe J."/>
        </authorList>
    </citation>
    <scope>NUCLEOTIDE SEQUENCE</scope>
    <source>
        <strain evidence="13">Duluth1</strain>
        <tissue evidence="13">Whole animal</tissue>
    </source>
</reference>
<reference evidence="13" key="1">
    <citation type="journal article" date="2019" name="bioRxiv">
        <title>The Genome of the Zebra Mussel, Dreissena polymorpha: A Resource for Invasive Species Research.</title>
        <authorList>
            <person name="McCartney M.A."/>
            <person name="Auch B."/>
            <person name="Kono T."/>
            <person name="Mallez S."/>
            <person name="Zhang Y."/>
            <person name="Obille A."/>
            <person name="Becker A."/>
            <person name="Abrahante J.E."/>
            <person name="Garbe J."/>
            <person name="Badalamenti J.P."/>
            <person name="Herman A."/>
            <person name="Mangelson H."/>
            <person name="Liachko I."/>
            <person name="Sullivan S."/>
            <person name="Sone E.D."/>
            <person name="Koren S."/>
            <person name="Silverstein K.A.T."/>
            <person name="Beckman K.B."/>
            <person name="Gohl D.M."/>
        </authorList>
    </citation>
    <scope>NUCLEOTIDE SEQUENCE</scope>
    <source>
        <strain evidence="13">Duluth1</strain>
        <tissue evidence="13">Whole animal</tissue>
    </source>
</reference>
<keyword evidence="8 9" id="KW-0539">Nucleus</keyword>
<dbReference type="Pfam" id="PF00105">
    <property type="entry name" value="zf-C4"/>
    <property type="match status" value="1"/>
</dbReference>
<feature type="compositionally biased region" description="Polar residues" evidence="10">
    <location>
        <begin position="325"/>
        <end position="349"/>
    </location>
</feature>
<evidence type="ECO:0000313" key="13">
    <source>
        <dbReference type="EMBL" id="KAH3787571.1"/>
    </source>
</evidence>
<dbReference type="GO" id="GO:0004879">
    <property type="term" value="F:nuclear receptor activity"/>
    <property type="evidence" value="ECO:0007669"/>
    <property type="project" value="TreeGrafter"/>
</dbReference>
<dbReference type="GO" id="GO:0045944">
    <property type="term" value="P:positive regulation of transcription by RNA polymerase II"/>
    <property type="evidence" value="ECO:0007669"/>
    <property type="project" value="TreeGrafter"/>
</dbReference>
<dbReference type="SUPFAM" id="SSF57716">
    <property type="entry name" value="Glucocorticoid receptor-like (DNA-binding domain)"/>
    <property type="match status" value="1"/>
</dbReference>
<evidence type="ECO:0000259" key="12">
    <source>
        <dbReference type="PROSITE" id="PS51843"/>
    </source>
</evidence>
<dbReference type="PROSITE" id="PS51843">
    <property type="entry name" value="NR_LBD"/>
    <property type="match status" value="1"/>
</dbReference>
<dbReference type="OrthoDB" id="6352325at2759"/>
<dbReference type="Gene3D" id="1.10.565.10">
    <property type="entry name" value="Retinoid X Receptor"/>
    <property type="match status" value="1"/>
</dbReference>
<dbReference type="SMART" id="SM00399">
    <property type="entry name" value="ZnF_C4"/>
    <property type="match status" value="1"/>
</dbReference>
<dbReference type="SUPFAM" id="SSF48508">
    <property type="entry name" value="Nuclear receptor ligand-binding domain"/>
    <property type="match status" value="1"/>
</dbReference>
<dbReference type="InterPro" id="IPR000536">
    <property type="entry name" value="Nucl_hrmn_rcpt_lig-bd"/>
</dbReference>
<dbReference type="AlphaFoldDB" id="A0A9D4F059"/>
<evidence type="ECO:0000256" key="9">
    <source>
        <dbReference type="RuleBase" id="RU004334"/>
    </source>
</evidence>
<dbReference type="Proteomes" id="UP000828390">
    <property type="component" value="Unassembled WGS sequence"/>
</dbReference>
<keyword evidence="14" id="KW-1185">Reference proteome</keyword>
<dbReference type="GO" id="GO:0008270">
    <property type="term" value="F:zinc ion binding"/>
    <property type="evidence" value="ECO:0007669"/>
    <property type="project" value="UniProtKB-KW"/>
</dbReference>
<dbReference type="GO" id="GO:0030154">
    <property type="term" value="P:cell differentiation"/>
    <property type="evidence" value="ECO:0007669"/>
    <property type="project" value="TreeGrafter"/>
</dbReference>
<accession>A0A9D4F059</accession>
<proteinExistence type="inferred from homology"/>